<feature type="transmembrane region" description="Helical" evidence="2">
    <location>
        <begin position="303"/>
        <end position="329"/>
    </location>
</feature>
<dbReference type="Proteomes" id="UP000051530">
    <property type="component" value="Unassembled WGS sequence"/>
</dbReference>
<feature type="transmembrane region" description="Helical" evidence="2">
    <location>
        <begin position="131"/>
        <end position="150"/>
    </location>
</feature>
<evidence type="ECO:0000256" key="1">
    <source>
        <dbReference type="PROSITE-ProRule" id="PRU00175"/>
    </source>
</evidence>
<dbReference type="GO" id="GO:0016874">
    <property type="term" value="F:ligase activity"/>
    <property type="evidence" value="ECO:0007669"/>
    <property type="project" value="UniProtKB-KW"/>
</dbReference>
<evidence type="ECO:0000313" key="5">
    <source>
        <dbReference type="Proteomes" id="UP000051530"/>
    </source>
</evidence>
<dbReference type="AlphaFoldDB" id="A0A0R0LSG2"/>
<evidence type="ECO:0000256" key="2">
    <source>
        <dbReference type="SAM" id="Phobius"/>
    </source>
</evidence>
<keyword evidence="5" id="KW-1185">Reference proteome</keyword>
<reference evidence="4 5" key="1">
    <citation type="submission" date="2015-07" db="EMBL/GenBank/DDBJ databases">
        <title>The genome of Pseudoloma neurophilia, a relevant intracellular parasite of the zebrafish.</title>
        <authorList>
            <person name="Ndikumana S."/>
            <person name="Pelin A."/>
            <person name="Sanders J."/>
            <person name="Corradi N."/>
        </authorList>
    </citation>
    <scope>NUCLEOTIDE SEQUENCE [LARGE SCALE GENOMIC DNA]</scope>
    <source>
        <strain evidence="4 5">MK1</strain>
    </source>
</reference>
<keyword evidence="2" id="KW-1133">Transmembrane helix</keyword>
<keyword evidence="2" id="KW-0812">Transmembrane</keyword>
<feature type="domain" description="RING-type" evidence="3">
    <location>
        <begin position="197"/>
        <end position="286"/>
    </location>
</feature>
<dbReference type="Gene3D" id="3.30.40.10">
    <property type="entry name" value="Zinc/RING finger domain, C3HC4 (zinc finger)"/>
    <property type="match status" value="1"/>
</dbReference>
<organism evidence="4 5">
    <name type="scientific">Pseudoloma neurophilia</name>
    <dbReference type="NCBI Taxonomy" id="146866"/>
    <lineage>
        <taxon>Eukaryota</taxon>
        <taxon>Fungi</taxon>
        <taxon>Fungi incertae sedis</taxon>
        <taxon>Microsporidia</taxon>
        <taxon>Pseudoloma</taxon>
    </lineage>
</organism>
<dbReference type="SUPFAM" id="SSF57850">
    <property type="entry name" value="RING/U-box"/>
    <property type="match status" value="1"/>
</dbReference>
<gene>
    <name evidence="4" type="ORF">M153_63910003</name>
</gene>
<keyword evidence="1" id="KW-0862">Zinc</keyword>
<dbReference type="GO" id="GO:0008270">
    <property type="term" value="F:zinc ion binding"/>
    <property type="evidence" value="ECO:0007669"/>
    <property type="project" value="UniProtKB-KW"/>
</dbReference>
<keyword evidence="2" id="KW-0472">Membrane</keyword>
<proteinExistence type="predicted"/>
<keyword evidence="4" id="KW-0436">Ligase</keyword>
<keyword evidence="1" id="KW-0479">Metal-binding</keyword>
<feature type="non-terminal residue" evidence="4">
    <location>
        <position position="1"/>
    </location>
</feature>
<evidence type="ECO:0000313" key="4">
    <source>
        <dbReference type="EMBL" id="KRH92402.1"/>
    </source>
</evidence>
<dbReference type="OrthoDB" id="8062037at2759"/>
<dbReference type="InterPro" id="IPR001841">
    <property type="entry name" value="Znf_RING"/>
</dbReference>
<feature type="transmembrane region" description="Helical" evidence="2">
    <location>
        <begin position="156"/>
        <end position="175"/>
    </location>
</feature>
<name>A0A0R0LSG2_9MICR</name>
<comment type="caution">
    <text evidence="4">The sequence shown here is derived from an EMBL/GenBank/DDBJ whole genome shotgun (WGS) entry which is preliminary data.</text>
</comment>
<dbReference type="InterPro" id="IPR013083">
    <property type="entry name" value="Znf_RING/FYVE/PHD"/>
</dbReference>
<dbReference type="SMART" id="SM00184">
    <property type="entry name" value="RING"/>
    <property type="match status" value="1"/>
</dbReference>
<protein>
    <submittedName>
        <fullName evidence="4">Putative RING-containing E3 ubiquitin ligase</fullName>
    </submittedName>
</protein>
<accession>A0A0R0LSG2</accession>
<keyword evidence="1" id="KW-0863">Zinc-finger</keyword>
<evidence type="ECO:0000259" key="3">
    <source>
        <dbReference type="PROSITE" id="PS50089"/>
    </source>
</evidence>
<sequence>DNLNDSKPFIKDEQIIKKNIKDEQIIKNEQIIKKNIKKDSSIKNEQIIKKNIKKDSSIKNEKILKDSNHNNYNNEYESIPNKNIFQSNSLLKTKYQKFKNIFYFLFLKITKKLNLFKNIKIENLYIQYSNIFYYSHIIVIITLISLLISLLFDSFILLNIGLIIFFYINYFLILIQEIIIGSNTKFENQVINSEKDCGVCGYKILSSEKKDTFLKGNNKNYQENYENKNYEEKNTFIKNFINSIKLNLKRNKKNSIYTLPCGHKFHINCIRGYYLLTCSEICPICSEKYKLENILDSLLKGLFFFNIFMNIIRQAILYTVIGGIILLLVKIRNGESVQHTRI</sequence>
<dbReference type="PROSITE" id="PS50089">
    <property type="entry name" value="ZF_RING_2"/>
    <property type="match status" value="1"/>
</dbReference>
<dbReference type="VEuPathDB" id="MicrosporidiaDB:M153_63910003"/>
<dbReference type="EMBL" id="LGUB01000953">
    <property type="protein sequence ID" value="KRH92402.1"/>
    <property type="molecule type" value="Genomic_DNA"/>
</dbReference>